<dbReference type="EMBL" id="FJUX01000019">
    <property type="protein sequence ID" value="CZS94572.1"/>
    <property type="molecule type" value="Genomic_DNA"/>
</dbReference>
<proteinExistence type="predicted"/>
<name>A0A1E1K9A2_9HELO</name>
<gene>
    <name evidence="2" type="ORF">RAG0_04525</name>
</gene>
<accession>A0A1E1K9A2</accession>
<protein>
    <submittedName>
        <fullName evidence="2">Uncharacterized protein</fullName>
    </submittedName>
</protein>
<keyword evidence="3" id="KW-1185">Reference proteome</keyword>
<feature type="compositionally biased region" description="Basic residues" evidence="1">
    <location>
        <begin position="137"/>
        <end position="150"/>
    </location>
</feature>
<reference evidence="3" key="1">
    <citation type="submission" date="2016-03" db="EMBL/GenBank/DDBJ databases">
        <authorList>
            <person name="Guldener U."/>
        </authorList>
    </citation>
    <scope>NUCLEOTIDE SEQUENCE [LARGE SCALE GENOMIC DNA]</scope>
    <source>
        <strain evidence="3">04CH-RAC-A.6.1</strain>
    </source>
</reference>
<organism evidence="2 3">
    <name type="scientific">Rhynchosporium agropyri</name>
    <dbReference type="NCBI Taxonomy" id="914238"/>
    <lineage>
        <taxon>Eukaryota</taxon>
        <taxon>Fungi</taxon>
        <taxon>Dikarya</taxon>
        <taxon>Ascomycota</taxon>
        <taxon>Pezizomycotina</taxon>
        <taxon>Leotiomycetes</taxon>
        <taxon>Helotiales</taxon>
        <taxon>Ploettnerulaceae</taxon>
        <taxon>Rhynchosporium</taxon>
    </lineage>
</organism>
<dbReference type="AlphaFoldDB" id="A0A1E1K9A2"/>
<evidence type="ECO:0000313" key="2">
    <source>
        <dbReference type="EMBL" id="CZS94572.1"/>
    </source>
</evidence>
<sequence length="174" mass="19458">MGLAKPSNFGVLDDMVSNSGLSKPRSAVLGYESTSTYLIFFHSLILTFGLSPPYFFQPPFPPVDPVLQRWVDISPIHAGTGIHAIDPQFVDAPLSWAHFFLPTNQTEFILFYARPKEITLDPKLPLKKKEAAAKSSPSKKWREHGQKKVLTRSESQRRNSIVEPRSPSLNAPSL</sequence>
<dbReference type="Proteomes" id="UP000178912">
    <property type="component" value="Unassembled WGS sequence"/>
</dbReference>
<evidence type="ECO:0000256" key="1">
    <source>
        <dbReference type="SAM" id="MobiDB-lite"/>
    </source>
</evidence>
<evidence type="ECO:0000313" key="3">
    <source>
        <dbReference type="Proteomes" id="UP000178912"/>
    </source>
</evidence>
<feature type="region of interest" description="Disordered" evidence="1">
    <location>
        <begin position="127"/>
        <end position="174"/>
    </location>
</feature>